<accession>A0A835SCQ8</accession>
<dbReference type="InterPro" id="IPR036770">
    <property type="entry name" value="Ankyrin_rpt-contain_sf"/>
</dbReference>
<dbReference type="SMART" id="SM00248">
    <property type="entry name" value="ANK"/>
    <property type="match status" value="5"/>
</dbReference>
<evidence type="ECO:0008006" key="7">
    <source>
        <dbReference type="Google" id="ProtNLM"/>
    </source>
</evidence>
<feature type="repeat" description="ANK" evidence="3">
    <location>
        <begin position="368"/>
        <end position="400"/>
    </location>
</feature>
<organism evidence="5 6">
    <name type="scientific">Vanilla planifolia</name>
    <name type="common">Vanilla</name>
    <dbReference type="NCBI Taxonomy" id="51239"/>
    <lineage>
        <taxon>Eukaryota</taxon>
        <taxon>Viridiplantae</taxon>
        <taxon>Streptophyta</taxon>
        <taxon>Embryophyta</taxon>
        <taxon>Tracheophyta</taxon>
        <taxon>Spermatophyta</taxon>
        <taxon>Magnoliopsida</taxon>
        <taxon>Liliopsida</taxon>
        <taxon>Asparagales</taxon>
        <taxon>Orchidaceae</taxon>
        <taxon>Vanilloideae</taxon>
        <taxon>Vanilleae</taxon>
        <taxon>Vanilla</taxon>
    </lineage>
</organism>
<dbReference type="FunFam" id="1.25.40.20:FF:000461">
    <property type="entry name" value="Ankyrin repeat domain-containing protein, chloroplastic"/>
    <property type="match status" value="1"/>
</dbReference>
<evidence type="ECO:0000313" key="5">
    <source>
        <dbReference type="EMBL" id="KAG0501378.1"/>
    </source>
</evidence>
<proteinExistence type="predicted"/>
<dbReference type="Gene3D" id="1.25.40.20">
    <property type="entry name" value="Ankyrin repeat-containing domain"/>
    <property type="match status" value="2"/>
</dbReference>
<reference evidence="5 6" key="1">
    <citation type="journal article" date="2020" name="Nat. Food">
        <title>A phased Vanilla planifolia genome enables genetic improvement of flavour and production.</title>
        <authorList>
            <person name="Hasing T."/>
            <person name="Tang H."/>
            <person name="Brym M."/>
            <person name="Khazi F."/>
            <person name="Huang T."/>
            <person name="Chambers A.H."/>
        </authorList>
    </citation>
    <scope>NUCLEOTIDE SEQUENCE [LARGE SCALE GENOMIC DNA]</scope>
    <source>
        <tissue evidence="5">Leaf</tissue>
    </source>
</reference>
<dbReference type="EMBL" id="JADCNM010000001">
    <property type="protein sequence ID" value="KAG0501378.1"/>
    <property type="molecule type" value="Genomic_DNA"/>
</dbReference>
<dbReference type="PANTHER" id="PTHR24203:SF86">
    <property type="entry name" value="PROTEASOME 26S SUBUNIT, NON-ATPASE 10"/>
    <property type="match status" value="1"/>
</dbReference>
<evidence type="ECO:0000256" key="2">
    <source>
        <dbReference type="ARBA" id="ARBA00023043"/>
    </source>
</evidence>
<evidence type="ECO:0000313" key="6">
    <source>
        <dbReference type="Proteomes" id="UP000639772"/>
    </source>
</evidence>
<feature type="region of interest" description="Disordered" evidence="4">
    <location>
        <begin position="68"/>
        <end position="98"/>
    </location>
</feature>
<dbReference type="Pfam" id="PF12796">
    <property type="entry name" value="Ank_2"/>
    <property type="match status" value="1"/>
</dbReference>
<evidence type="ECO:0000256" key="1">
    <source>
        <dbReference type="ARBA" id="ARBA00022737"/>
    </source>
</evidence>
<dbReference type="OrthoDB" id="1577640at2759"/>
<dbReference type="AlphaFoldDB" id="A0A835SCQ8"/>
<name>A0A835SCQ8_VANPL</name>
<sequence>MASLLASSSLGFLHYSAIQGQFILPCFSHPHPNRRPAVPPYSFSFSSSYFLLPVCAVANNPASFPYSQFQQGPCPRKEDPVEARKRGCPEERPLEDEDDDDLVIGDCLVFEEGAFQEEGSFHPSGDGRERKMTKKKMPKLTKTAVQAGSDSLVPERWKEVVEQINLTKKEKRKMAHQLRFGSRMERRKASHFPGMEEYLTFRDMKLSQLNPVVLDNPKSFRVEVVPKKPEEPSVGRVVPRNPRLAVYGETLQDITEFLNSEDYVPGEMKDDKKQKSRRKLFTTEEKTLLNKRIPNLADATSRKWLPLHALASSGEFYLLDLLLKHNVDINAKDQDGLTAIHKAILSKKQAITSYLLRNSADPFVRDMDGATLLHYAVHTASSQSIKILQLYNVDINLADNDGWTPLHLAVQTRRIDIVRLLLLKGADGTLKNQDGLRPLDLCLYCGHNVRTYEIIKLLKNFSIPKSHV</sequence>
<dbReference type="SUPFAM" id="SSF48403">
    <property type="entry name" value="Ankyrin repeat"/>
    <property type="match status" value="1"/>
</dbReference>
<dbReference type="Pfam" id="PF13637">
    <property type="entry name" value="Ank_4"/>
    <property type="match status" value="1"/>
</dbReference>
<feature type="repeat" description="ANK" evidence="3">
    <location>
        <begin position="401"/>
        <end position="433"/>
    </location>
</feature>
<dbReference type="InterPro" id="IPR002110">
    <property type="entry name" value="Ankyrin_rpt"/>
</dbReference>
<keyword evidence="1" id="KW-0677">Repeat</keyword>
<feature type="repeat" description="ANK" evidence="3">
    <location>
        <begin position="335"/>
        <end position="367"/>
    </location>
</feature>
<feature type="region of interest" description="Disordered" evidence="4">
    <location>
        <begin position="119"/>
        <end position="148"/>
    </location>
</feature>
<feature type="compositionally biased region" description="Basic and acidic residues" evidence="4">
    <location>
        <begin position="75"/>
        <end position="92"/>
    </location>
</feature>
<dbReference type="Proteomes" id="UP000639772">
    <property type="component" value="Chromosome 1"/>
</dbReference>
<feature type="repeat" description="ANK" evidence="3">
    <location>
        <begin position="302"/>
        <end position="334"/>
    </location>
</feature>
<dbReference type="PANTHER" id="PTHR24203">
    <property type="entry name" value="ANKYRIN REPEAT FAMILY PROTEIN"/>
    <property type="match status" value="1"/>
</dbReference>
<dbReference type="PROSITE" id="PS50088">
    <property type="entry name" value="ANK_REPEAT"/>
    <property type="match status" value="4"/>
</dbReference>
<dbReference type="PROSITE" id="PS50297">
    <property type="entry name" value="ANK_REP_REGION"/>
    <property type="match status" value="3"/>
</dbReference>
<evidence type="ECO:0000256" key="4">
    <source>
        <dbReference type="SAM" id="MobiDB-lite"/>
    </source>
</evidence>
<gene>
    <name evidence="5" type="ORF">HPP92_001450</name>
</gene>
<protein>
    <recommendedName>
        <fullName evidence="7">Ankyrin repeat domain-containing protein, chloroplastic</fullName>
    </recommendedName>
</protein>
<comment type="caution">
    <text evidence="5">The sequence shown here is derived from an EMBL/GenBank/DDBJ whole genome shotgun (WGS) entry which is preliminary data.</text>
</comment>
<keyword evidence="2 3" id="KW-0040">ANK repeat</keyword>
<evidence type="ECO:0000256" key="3">
    <source>
        <dbReference type="PROSITE-ProRule" id="PRU00023"/>
    </source>
</evidence>